<dbReference type="STRING" id="266128.ABB25_04125"/>
<accession>A0A0R0BRG5</accession>
<dbReference type="AlphaFoldDB" id="A0A0R0BRG5"/>
<dbReference type="Gene3D" id="3.40.50.1820">
    <property type="entry name" value="alpha/beta hydrolase"/>
    <property type="match status" value="1"/>
</dbReference>
<evidence type="ECO:0000259" key="1">
    <source>
        <dbReference type="Pfam" id="PF12146"/>
    </source>
</evidence>
<dbReference type="PIRSF" id="PIRSF037442">
    <property type="entry name" value="UCP037442_abhydr"/>
    <property type="match status" value="1"/>
</dbReference>
<keyword evidence="3" id="KW-1185">Reference proteome</keyword>
<protein>
    <recommendedName>
        <fullName evidence="1">Serine aminopeptidase S33 domain-containing protein</fullName>
    </recommendedName>
</protein>
<evidence type="ECO:0000313" key="3">
    <source>
        <dbReference type="Proteomes" id="UP000051254"/>
    </source>
</evidence>
<dbReference type="InterPro" id="IPR029058">
    <property type="entry name" value="AB_hydrolase_fold"/>
</dbReference>
<comment type="caution">
    <text evidence="2">The sequence shown here is derived from an EMBL/GenBank/DDBJ whole genome shotgun (WGS) entry which is preliminary data.</text>
</comment>
<dbReference type="PATRIC" id="fig|266128.3.peg.2476"/>
<organism evidence="2 3">
    <name type="scientific">Stenotrophomonas koreensis</name>
    <dbReference type="NCBI Taxonomy" id="266128"/>
    <lineage>
        <taxon>Bacteria</taxon>
        <taxon>Pseudomonadati</taxon>
        <taxon>Pseudomonadota</taxon>
        <taxon>Gammaproteobacteria</taxon>
        <taxon>Lysobacterales</taxon>
        <taxon>Lysobacteraceae</taxon>
        <taxon>Stenotrophomonas</taxon>
    </lineage>
</organism>
<dbReference type="SUPFAM" id="SSF53474">
    <property type="entry name" value="alpha/beta-Hydrolases"/>
    <property type="match status" value="1"/>
</dbReference>
<evidence type="ECO:0000313" key="2">
    <source>
        <dbReference type="EMBL" id="KRG59712.1"/>
    </source>
</evidence>
<dbReference type="Proteomes" id="UP000051254">
    <property type="component" value="Unassembled WGS sequence"/>
</dbReference>
<dbReference type="RefSeq" id="WP_057664054.1">
    <property type="nucleotide sequence ID" value="NZ_LDJH01000006.1"/>
</dbReference>
<name>A0A0R0BRG5_9GAMM</name>
<dbReference type="InterPro" id="IPR022742">
    <property type="entry name" value="Hydrolase_4"/>
</dbReference>
<reference evidence="2 3" key="1">
    <citation type="submission" date="2015-05" db="EMBL/GenBank/DDBJ databases">
        <title>Genome sequencing and analysis of members of genus Stenotrophomonas.</title>
        <authorList>
            <person name="Patil P.P."/>
            <person name="Midha S."/>
            <person name="Patil P.B."/>
        </authorList>
    </citation>
    <scope>NUCLEOTIDE SEQUENCE [LARGE SCALE GENOMIC DNA]</scope>
    <source>
        <strain evidence="2 3">DSM 17805</strain>
    </source>
</reference>
<dbReference type="Pfam" id="PF12146">
    <property type="entry name" value="Hydrolase_4"/>
    <property type="match status" value="1"/>
</dbReference>
<feature type="domain" description="Serine aminopeptidase S33" evidence="1">
    <location>
        <begin position="39"/>
        <end position="163"/>
    </location>
</feature>
<gene>
    <name evidence="2" type="ORF">ABB25_04125</name>
</gene>
<dbReference type="EMBL" id="LDJH01000006">
    <property type="protein sequence ID" value="KRG59712.1"/>
    <property type="molecule type" value="Genomic_DNA"/>
</dbReference>
<dbReference type="InterPro" id="IPR017208">
    <property type="entry name" value="UCP037442_abhydr"/>
</dbReference>
<dbReference type="OrthoDB" id="9785076at2"/>
<sequence length="272" mass="29342">MTPALTLQVTASDGHRFELLHVAAATASPRHLLWLPALGVSARHYLPLAHALAQRGCSVTLHEWRGHGSSKLRASRRQDWGFAQLLATDLPAAVACLNAHGMPVDTLGGHSLGGQLSCCFASHIPGLQRLWLVAAGSPHWASFPPPHRYWLPLAYTLLPGMALLLGHLPGRRLGFGGREARRLVADWARVGRSGRYRIPAQVQQDMAGLDLGCIAVCLEDDWMAPASSLEALRARIPGCRHQTAMLTAAQLGVAANHFAWIRHPAAIAEALL</sequence>
<proteinExistence type="predicted"/>